<evidence type="ECO:0000256" key="4">
    <source>
        <dbReference type="ARBA" id="ARBA00022427"/>
    </source>
</evidence>
<organism evidence="12 13">
    <name type="scientific">Stegastes partitus</name>
    <name type="common">bicolor damselfish</name>
    <dbReference type="NCBI Taxonomy" id="144197"/>
    <lineage>
        <taxon>Eukaryota</taxon>
        <taxon>Metazoa</taxon>
        <taxon>Chordata</taxon>
        <taxon>Craniata</taxon>
        <taxon>Vertebrata</taxon>
        <taxon>Euteleostomi</taxon>
        <taxon>Actinopterygii</taxon>
        <taxon>Neopterygii</taxon>
        <taxon>Teleostei</taxon>
        <taxon>Neoteleostei</taxon>
        <taxon>Acanthomorphata</taxon>
        <taxon>Ovalentaria</taxon>
        <taxon>Pomacentridae</taxon>
        <taxon>Stegastes</taxon>
    </lineage>
</organism>
<dbReference type="GO" id="GO:0005886">
    <property type="term" value="C:plasma membrane"/>
    <property type="evidence" value="ECO:0007669"/>
    <property type="project" value="UniProtKB-SubCell"/>
</dbReference>
<evidence type="ECO:0000256" key="9">
    <source>
        <dbReference type="ARBA" id="ARBA00023136"/>
    </source>
</evidence>
<protein>
    <submittedName>
        <fullName evidence="13">Claudin-19-like</fullName>
    </submittedName>
</protein>
<keyword evidence="9 11" id="KW-0472">Membrane</keyword>
<dbReference type="PANTHER" id="PTHR12002">
    <property type="entry name" value="CLAUDIN"/>
    <property type="match status" value="1"/>
</dbReference>
<dbReference type="GO" id="GO:0005198">
    <property type="term" value="F:structural molecule activity"/>
    <property type="evidence" value="ECO:0007669"/>
    <property type="project" value="InterPro"/>
</dbReference>
<comment type="similarity">
    <text evidence="3">Belongs to the claudin family.</text>
</comment>
<reference evidence="13" key="1">
    <citation type="submission" date="2025-08" db="UniProtKB">
        <authorList>
            <consortium name="RefSeq"/>
        </authorList>
    </citation>
    <scope>IDENTIFICATION</scope>
</reference>
<evidence type="ECO:0000313" key="12">
    <source>
        <dbReference type="Proteomes" id="UP000694891"/>
    </source>
</evidence>
<keyword evidence="6 11" id="KW-0812">Transmembrane</keyword>
<dbReference type="AlphaFoldDB" id="A0A9Y4U4I3"/>
<sequence>MSCVASFPCNYYFYVQKCLCFVPSDGVKDPVCILISSSLSFLSFPWFHIFCCPSNIPYSLAAPAYSFPLLYLVHIQTCRALMVVSVLLGFIGIIVSVVGMKCTKVGDNNPATKTRIAVTGGALFLLAGLCTLVSVSWYATQVSYQFFNPNTPPNARYEFGSALFVGWAAASLTVLGGSLLCCSCSKDDMRGQQYYRQSQPSTAREPNVKSTPPEKREQYL</sequence>
<keyword evidence="5" id="KW-1003">Cell membrane</keyword>
<evidence type="ECO:0000256" key="10">
    <source>
        <dbReference type="SAM" id="MobiDB-lite"/>
    </source>
</evidence>
<accession>A0A9Y4U4I3</accession>
<evidence type="ECO:0000256" key="8">
    <source>
        <dbReference type="ARBA" id="ARBA00022989"/>
    </source>
</evidence>
<dbReference type="InterPro" id="IPR006187">
    <property type="entry name" value="Claudin"/>
</dbReference>
<dbReference type="InterPro" id="IPR004031">
    <property type="entry name" value="PMP22/EMP/MP20/Claudin"/>
</dbReference>
<evidence type="ECO:0000256" key="7">
    <source>
        <dbReference type="ARBA" id="ARBA00022949"/>
    </source>
</evidence>
<dbReference type="PRINTS" id="PR01077">
    <property type="entry name" value="CLAUDIN"/>
</dbReference>
<keyword evidence="12" id="KW-1185">Reference proteome</keyword>
<dbReference type="Proteomes" id="UP000694891">
    <property type="component" value="Unplaced"/>
</dbReference>
<dbReference type="GO" id="GO:0005923">
    <property type="term" value="C:bicellular tight junction"/>
    <property type="evidence" value="ECO:0007669"/>
    <property type="project" value="UniProtKB-SubCell"/>
</dbReference>
<dbReference type="Pfam" id="PF00822">
    <property type="entry name" value="PMP22_Claudin"/>
    <property type="match status" value="1"/>
</dbReference>
<evidence type="ECO:0000256" key="6">
    <source>
        <dbReference type="ARBA" id="ARBA00022692"/>
    </source>
</evidence>
<name>A0A9Y4U4I3_9TELE</name>
<keyword evidence="4" id="KW-0796">Tight junction</keyword>
<comment type="subcellular location">
    <subcellularLocation>
        <location evidence="1">Cell junction</location>
        <location evidence="1">Tight junction</location>
    </subcellularLocation>
    <subcellularLocation>
        <location evidence="2">Cell membrane</location>
        <topology evidence="2">Multi-pass membrane protein</topology>
    </subcellularLocation>
</comment>
<dbReference type="RefSeq" id="XP_008304840.1">
    <property type="nucleotide sequence ID" value="XM_008306618.1"/>
</dbReference>
<proteinExistence type="inferred from homology"/>
<feature type="compositionally biased region" description="Polar residues" evidence="10">
    <location>
        <begin position="195"/>
        <end position="210"/>
    </location>
</feature>
<gene>
    <name evidence="13" type="primary">LOC103376242</name>
</gene>
<evidence type="ECO:0000256" key="3">
    <source>
        <dbReference type="ARBA" id="ARBA00008295"/>
    </source>
</evidence>
<keyword evidence="8 11" id="KW-1133">Transmembrane helix</keyword>
<feature type="region of interest" description="Disordered" evidence="10">
    <location>
        <begin position="195"/>
        <end position="220"/>
    </location>
</feature>
<evidence type="ECO:0000256" key="11">
    <source>
        <dbReference type="SAM" id="Phobius"/>
    </source>
</evidence>
<dbReference type="GeneID" id="103376242"/>
<feature type="transmembrane region" description="Helical" evidence="11">
    <location>
        <begin position="116"/>
        <end position="139"/>
    </location>
</feature>
<evidence type="ECO:0000256" key="1">
    <source>
        <dbReference type="ARBA" id="ARBA00004435"/>
    </source>
</evidence>
<evidence type="ECO:0000256" key="2">
    <source>
        <dbReference type="ARBA" id="ARBA00004651"/>
    </source>
</evidence>
<evidence type="ECO:0000313" key="13">
    <source>
        <dbReference type="RefSeq" id="XP_008304840.1"/>
    </source>
</evidence>
<feature type="transmembrane region" description="Helical" evidence="11">
    <location>
        <begin position="159"/>
        <end position="182"/>
    </location>
</feature>
<dbReference type="Gene3D" id="1.20.140.150">
    <property type="match status" value="1"/>
</dbReference>
<evidence type="ECO:0000256" key="5">
    <source>
        <dbReference type="ARBA" id="ARBA00022475"/>
    </source>
</evidence>
<keyword evidence="7" id="KW-0965">Cell junction</keyword>
<feature type="transmembrane region" description="Helical" evidence="11">
    <location>
        <begin position="69"/>
        <end position="95"/>
    </location>
</feature>